<dbReference type="InterPro" id="IPR016979">
    <property type="entry name" value="DUF2129"/>
</dbReference>
<comment type="similarity">
    <text evidence="2">Belongs to the UPF0298 family.</text>
</comment>
<accession>A0A3A9K9M3</accession>
<evidence type="ECO:0000256" key="2">
    <source>
        <dbReference type="HAMAP-Rule" id="MF_01126"/>
    </source>
</evidence>
<reference evidence="3 4" key="1">
    <citation type="submission" date="2017-10" db="EMBL/GenBank/DDBJ databases">
        <title>Bacillus sp. nov., a halophilic bacterium isolated from a Keqin Lake.</title>
        <authorList>
            <person name="Wang H."/>
        </authorList>
    </citation>
    <scope>NUCLEOTIDE SEQUENCE [LARGE SCALE GENOMIC DNA]</scope>
    <source>
        <strain evidence="3 4">KCTC 13187</strain>
    </source>
</reference>
<comment type="caution">
    <text evidence="3">The sequence shown here is derived from an EMBL/GenBank/DDBJ whole genome shotgun (WGS) entry which is preliminary data.</text>
</comment>
<sequence length="91" mass="10745">MVTGRVGLAIWVQSLKQVKQLKRFGNIHYVSKKMKYVILYCDEDRADENIAKLESFHFVKSVSKSMRPWIKTEYQNSVPDKEKKDDYKMGI</sequence>
<evidence type="ECO:0000256" key="1">
    <source>
        <dbReference type="ARBA" id="ARBA00022490"/>
    </source>
</evidence>
<dbReference type="Proteomes" id="UP000281498">
    <property type="component" value="Unassembled WGS sequence"/>
</dbReference>
<keyword evidence="4" id="KW-1185">Reference proteome</keyword>
<organism evidence="3 4">
    <name type="scientific">Salipaludibacillus neizhouensis</name>
    <dbReference type="NCBI Taxonomy" id="885475"/>
    <lineage>
        <taxon>Bacteria</taxon>
        <taxon>Bacillati</taxon>
        <taxon>Bacillota</taxon>
        <taxon>Bacilli</taxon>
        <taxon>Bacillales</taxon>
        <taxon>Bacillaceae</taxon>
    </lineage>
</organism>
<keyword evidence="1 2" id="KW-0963">Cytoplasm</keyword>
<dbReference type="PIRSF" id="PIRSF031653">
    <property type="entry name" value="UCP031653"/>
    <property type="match status" value="1"/>
</dbReference>
<dbReference type="Pfam" id="PF09902">
    <property type="entry name" value="DUF2129"/>
    <property type="match status" value="1"/>
</dbReference>
<gene>
    <name evidence="3" type="ORF">CR203_02285</name>
</gene>
<dbReference type="OrthoDB" id="2990788at2"/>
<dbReference type="AlphaFoldDB" id="A0A3A9K9M3"/>
<dbReference type="GO" id="GO:0005737">
    <property type="term" value="C:cytoplasm"/>
    <property type="evidence" value="ECO:0007669"/>
    <property type="project" value="UniProtKB-SubCell"/>
</dbReference>
<dbReference type="HAMAP" id="MF_01126">
    <property type="entry name" value="UPF0298"/>
    <property type="match status" value="1"/>
</dbReference>
<protein>
    <recommendedName>
        <fullName evidence="2">UPF0298 protein CR203_02285</fullName>
    </recommendedName>
</protein>
<dbReference type="RefSeq" id="WP_110936472.1">
    <property type="nucleotide sequence ID" value="NZ_KZ614146.1"/>
</dbReference>
<name>A0A3A9K9M3_9BACI</name>
<dbReference type="NCBIfam" id="NF002777">
    <property type="entry name" value="PRK02886.1"/>
    <property type="match status" value="1"/>
</dbReference>
<comment type="subcellular location">
    <subcellularLocation>
        <location evidence="2">Cytoplasm</location>
    </subcellularLocation>
</comment>
<evidence type="ECO:0000313" key="4">
    <source>
        <dbReference type="Proteomes" id="UP000281498"/>
    </source>
</evidence>
<dbReference type="EMBL" id="PDOE01000001">
    <property type="protein sequence ID" value="RKL68889.1"/>
    <property type="molecule type" value="Genomic_DNA"/>
</dbReference>
<proteinExistence type="inferred from homology"/>
<evidence type="ECO:0000313" key="3">
    <source>
        <dbReference type="EMBL" id="RKL68889.1"/>
    </source>
</evidence>